<accession>A0A927BVU6</accession>
<gene>
    <name evidence="4" type="ORF">IDH44_15375</name>
</gene>
<evidence type="ECO:0000259" key="3">
    <source>
        <dbReference type="Pfam" id="PF07331"/>
    </source>
</evidence>
<feature type="transmembrane region" description="Helical" evidence="2">
    <location>
        <begin position="69"/>
        <end position="86"/>
    </location>
</feature>
<reference evidence="4" key="1">
    <citation type="submission" date="2020-09" db="EMBL/GenBank/DDBJ databases">
        <title>A novel bacterium of genus Paenibacillus, isolated from South China Sea.</title>
        <authorList>
            <person name="Huang H."/>
            <person name="Mo K."/>
            <person name="Hu Y."/>
        </authorList>
    </citation>
    <scope>NUCLEOTIDE SEQUENCE</scope>
    <source>
        <strain evidence="4">IB182496</strain>
    </source>
</reference>
<feature type="transmembrane region" description="Helical" evidence="2">
    <location>
        <begin position="124"/>
        <end position="143"/>
    </location>
</feature>
<evidence type="ECO:0000313" key="4">
    <source>
        <dbReference type="EMBL" id="MBD2846580.1"/>
    </source>
</evidence>
<dbReference type="InterPro" id="IPR009936">
    <property type="entry name" value="DUF1468"/>
</dbReference>
<dbReference type="Proteomes" id="UP000621560">
    <property type="component" value="Unassembled WGS sequence"/>
</dbReference>
<feature type="transmembrane region" description="Helical" evidence="2">
    <location>
        <begin position="150"/>
        <end position="172"/>
    </location>
</feature>
<dbReference type="AlphaFoldDB" id="A0A927BVU6"/>
<keyword evidence="2" id="KW-0812">Transmembrane</keyword>
<evidence type="ECO:0000256" key="2">
    <source>
        <dbReference type="SAM" id="Phobius"/>
    </source>
</evidence>
<keyword evidence="2" id="KW-0472">Membrane</keyword>
<dbReference type="EMBL" id="JACXIZ010000026">
    <property type="protein sequence ID" value="MBD2846580.1"/>
    <property type="molecule type" value="Genomic_DNA"/>
</dbReference>
<sequence length="173" mass="19062">MTDIPSRPIEQLPAGELEQEPQRSPAQAPGEYLLVGLLLLIVGALFLEALKLPGIYQGYANDAGTLPQAVTSLLLLLLGMQAIGLIRRRAALGSLKEAAGYLFSKDILVLILGVTSYAVLVELLHFEITTFLFLWGCMMFLDWRRPWLKLLVSLGSVIGLILVFYTLFHVVLP</sequence>
<evidence type="ECO:0000313" key="5">
    <source>
        <dbReference type="Proteomes" id="UP000621560"/>
    </source>
</evidence>
<dbReference type="RefSeq" id="WP_190919123.1">
    <property type="nucleotide sequence ID" value="NZ_JACXIZ010000026.1"/>
</dbReference>
<feature type="transmembrane region" description="Helical" evidence="2">
    <location>
        <begin position="32"/>
        <end position="49"/>
    </location>
</feature>
<keyword evidence="2" id="KW-1133">Transmembrane helix</keyword>
<evidence type="ECO:0000256" key="1">
    <source>
        <dbReference type="SAM" id="MobiDB-lite"/>
    </source>
</evidence>
<protein>
    <submittedName>
        <fullName evidence="4">Tripartite tricarboxylate transporter TctB family protein</fullName>
    </submittedName>
</protein>
<feature type="region of interest" description="Disordered" evidence="1">
    <location>
        <begin position="1"/>
        <end position="24"/>
    </location>
</feature>
<proteinExistence type="predicted"/>
<comment type="caution">
    <text evidence="4">The sequence shown here is derived from an EMBL/GenBank/DDBJ whole genome shotgun (WGS) entry which is preliminary data.</text>
</comment>
<dbReference type="Pfam" id="PF07331">
    <property type="entry name" value="TctB"/>
    <property type="match status" value="1"/>
</dbReference>
<feature type="domain" description="DUF1468" evidence="3">
    <location>
        <begin position="34"/>
        <end position="173"/>
    </location>
</feature>
<name>A0A927BVU6_9BACL</name>
<organism evidence="4 5">
    <name type="scientific">Paenibacillus sabuli</name>
    <dbReference type="NCBI Taxonomy" id="2772509"/>
    <lineage>
        <taxon>Bacteria</taxon>
        <taxon>Bacillati</taxon>
        <taxon>Bacillota</taxon>
        <taxon>Bacilli</taxon>
        <taxon>Bacillales</taxon>
        <taxon>Paenibacillaceae</taxon>
        <taxon>Paenibacillus</taxon>
    </lineage>
</organism>
<feature type="transmembrane region" description="Helical" evidence="2">
    <location>
        <begin position="98"/>
        <end position="118"/>
    </location>
</feature>
<keyword evidence="5" id="KW-1185">Reference proteome</keyword>